<organism evidence="3 4">
    <name type="scientific">Austropuccinia psidii MF-1</name>
    <dbReference type="NCBI Taxonomy" id="1389203"/>
    <lineage>
        <taxon>Eukaryota</taxon>
        <taxon>Fungi</taxon>
        <taxon>Dikarya</taxon>
        <taxon>Basidiomycota</taxon>
        <taxon>Pucciniomycotina</taxon>
        <taxon>Pucciniomycetes</taxon>
        <taxon>Pucciniales</taxon>
        <taxon>Sphaerophragmiaceae</taxon>
        <taxon>Austropuccinia</taxon>
    </lineage>
</organism>
<gene>
    <name evidence="3" type="ORF">O181_028360</name>
</gene>
<evidence type="ECO:0000313" key="3">
    <source>
        <dbReference type="EMBL" id="MBW0488645.1"/>
    </source>
</evidence>
<accession>A0A9Q3CT57</accession>
<evidence type="ECO:0000313" key="4">
    <source>
        <dbReference type="Proteomes" id="UP000765509"/>
    </source>
</evidence>
<feature type="coiled-coil region" evidence="1">
    <location>
        <begin position="57"/>
        <end position="84"/>
    </location>
</feature>
<reference evidence="3" key="1">
    <citation type="submission" date="2021-03" db="EMBL/GenBank/DDBJ databases">
        <title>Draft genome sequence of rust myrtle Austropuccinia psidii MF-1, a brazilian biotype.</title>
        <authorList>
            <person name="Quecine M.C."/>
            <person name="Pachon D.M.R."/>
            <person name="Bonatelli M.L."/>
            <person name="Correr F.H."/>
            <person name="Franceschini L.M."/>
            <person name="Leite T.F."/>
            <person name="Margarido G.R.A."/>
            <person name="Almeida C.A."/>
            <person name="Ferrarezi J.A."/>
            <person name="Labate C.A."/>
        </authorList>
    </citation>
    <scope>NUCLEOTIDE SEQUENCE</scope>
    <source>
        <strain evidence="3">MF-1</strain>
    </source>
</reference>
<dbReference type="AlphaFoldDB" id="A0A9Q3CT57"/>
<feature type="compositionally biased region" description="Polar residues" evidence="2">
    <location>
        <begin position="116"/>
        <end position="133"/>
    </location>
</feature>
<evidence type="ECO:0000256" key="1">
    <source>
        <dbReference type="SAM" id="Coils"/>
    </source>
</evidence>
<protein>
    <submittedName>
        <fullName evidence="3">Uncharacterized protein</fullName>
    </submittedName>
</protein>
<keyword evidence="4" id="KW-1185">Reference proteome</keyword>
<sequence>MTWPFSLKQGINLPTTPGKQLMYSCTCHLDINMGFEYWCYFPQNFASENNNNLTYPFEQQTQKIKQLEEKLESREQNLEALLVKYDLKEAGPSESTTSAKSKGKGHEKLENILKPKSQNKPSRHTLANTSGSISRIPRKVNNIDPKRLSTPSPLKKRNPHQLLNVEIPEGFAPTKKAFYEHIKVLWGLIHQQPVPISPDYSMLKEFNTRFSFLSEILAHVENTTLPPLVPLNEILTLRGMKPGKKRIGSSIIHMSDFSIKYVVSVLAKLGIRRWAPDLNDLVDTLYNEACRISAIQNFRQLSICGTYKFMNVNLSYLEDIQLLTKVYNHYVHWYMAQRYKKDAKESGKHAKDEERKAILRAHLKVKNIRYAFRVAQGFPKRYLRVLADVNSHSEDELDPVTNRYTIKRMECRSEKANQFIRRLDEEIEKADQRNKKRIQRRQRYLPAEGMGSISSYAPEGLPIDFYSADWFNNRTAGQKRVLADSSSIAFLPDASKSLLGKQHPNERLSDKQFTQKYWDEAILPYDISHKIANDKDLDDSVNEGSDDLEHLEADNLDQVNENASMTDNQQGEFSHIFDKDTEMEDAEDISKDNVIGNSNNFFLTVPNEWAS</sequence>
<keyword evidence="1" id="KW-0175">Coiled coil</keyword>
<feature type="compositionally biased region" description="Basic and acidic residues" evidence="2">
    <location>
        <begin position="104"/>
        <end position="113"/>
    </location>
</feature>
<feature type="region of interest" description="Disordered" evidence="2">
    <location>
        <begin position="91"/>
        <end position="137"/>
    </location>
</feature>
<dbReference type="Proteomes" id="UP000765509">
    <property type="component" value="Unassembled WGS sequence"/>
</dbReference>
<comment type="caution">
    <text evidence="3">The sequence shown here is derived from an EMBL/GenBank/DDBJ whole genome shotgun (WGS) entry which is preliminary data.</text>
</comment>
<evidence type="ECO:0000256" key="2">
    <source>
        <dbReference type="SAM" id="MobiDB-lite"/>
    </source>
</evidence>
<feature type="coiled-coil region" evidence="1">
    <location>
        <begin position="406"/>
        <end position="440"/>
    </location>
</feature>
<name>A0A9Q3CT57_9BASI</name>
<proteinExistence type="predicted"/>
<dbReference type="EMBL" id="AVOT02009704">
    <property type="protein sequence ID" value="MBW0488645.1"/>
    <property type="molecule type" value="Genomic_DNA"/>
</dbReference>